<dbReference type="Proteomes" id="UP000824120">
    <property type="component" value="Chromosome 6"/>
</dbReference>
<comment type="caution">
    <text evidence="1">The sequence shown here is derived from an EMBL/GenBank/DDBJ whole genome shotgun (WGS) entry which is preliminary data.</text>
</comment>
<reference evidence="1 2" key="1">
    <citation type="submission" date="2020-09" db="EMBL/GenBank/DDBJ databases">
        <title>De no assembly of potato wild relative species, Solanum commersonii.</title>
        <authorList>
            <person name="Cho K."/>
        </authorList>
    </citation>
    <scope>NUCLEOTIDE SEQUENCE [LARGE SCALE GENOMIC DNA]</scope>
    <source>
        <strain evidence="1">LZ3.2</strain>
        <tissue evidence="1">Leaf</tissue>
    </source>
</reference>
<sequence>MSWPLTMSASGKGDNEFFDLLHGLGGAFGCNVISNRVVLLRSLQKCETYAYAVRCDSTTVFQLLSSQANVFISRPMHWMTQDLMTVLGIPKIHLSAADERRLIQVLRWCSNFGDEISHLTIRIEGRRVSRTEATDITCAMLEAAGALVSCGLEVLRSFSSEARRDFLLKATTTRVSMKIKGTACSNSPQEQALMSALKSSHVQKSEECSATY</sequence>
<name>A0A9J5YR48_SOLCO</name>
<evidence type="ECO:0000313" key="2">
    <source>
        <dbReference type="Proteomes" id="UP000824120"/>
    </source>
</evidence>
<dbReference type="AlphaFoldDB" id="A0A9J5YR48"/>
<gene>
    <name evidence="1" type="ORF">H5410_032950</name>
</gene>
<protein>
    <submittedName>
        <fullName evidence="1">Uncharacterized protein</fullName>
    </submittedName>
</protein>
<evidence type="ECO:0000313" key="1">
    <source>
        <dbReference type="EMBL" id="KAG5601580.1"/>
    </source>
</evidence>
<keyword evidence="2" id="KW-1185">Reference proteome</keyword>
<dbReference type="OrthoDB" id="666726at2759"/>
<accession>A0A9J5YR48</accession>
<organism evidence="1 2">
    <name type="scientific">Solanum commersonii</name>
    <name type="common">Commerson's wild potato</name>
    <name type="synonym">Commerson's nightshade</name>
    <dbReference type="NCBI Taxonomy" id="4109"/>
    <lineage>
        <taxon>Eukaryota</taxon>
        <taxon>Viridiplantae</taxon>
        <taxon>Streptophyta</taxon>
        <taxon>Embryophyta</taxon>
        <taxon>Tracheophyta</taxon>
        <taxon>Spermatophyta</taxon>
        <taxon>Magnoliopsida</taxon>
        <taxon>eudicotyledons</taxon>
        <taxon>Gunneridae</taxon>
        <taxon>Pentapetalae</taxon>
        <taxon>asterids</taxon>
        <taxon>lamiids</taxon>
        <taxon>Solanales</taxon>
        <taxon>Solanaceae</taxon>
        <taxon>Solanoideae</taxon>
        <taxon>Solaneae</taxon>
        <taxon>Solanum</taxon>
    </lineage>
</organism>
<proteinExistence type="predicted"/>
<dbReference type="EMBL" id="JACXVP010000006">
    <property type="protein sequence ID" value="KAG5601580.1"/>
    <property type="molecule type" value="Genomic_DNA"/>
</dbReference>